<proteinExistence type="predicted"/>
<protein>
    <submittedName>
        <fullName evidence="2">Uncharacterized protein</fullName>
    </submittedName>
</protein>
<keyword evidence="3" id="KW-1185">Reference proteome</keyword>
<comment type="caution">
    <text evidence="2">The sequence shown here is derived from an EMBL/GenBank/DDBJ whole genome shotgun (WGS) entry which is preliminary data.</text>
</comment>
<accession>A0AAN9QL63</accession>
<gene>
    <name evidence="2" type="ORF">VNO80_27274</name>
</gene>
<dbReference type="AlphaFoldDB" id="A0AAN9QL63"/>
<feature type="region of interest" description="Disordered" evidence="1">
    <location>
        <begin position="1"/>
        <end position="44"/>
    </location>
</feature>
<reference evidence="2 3" key="1">
    <citation type="submission" date="2024-01" db="EMBL/GenBank/DDBJ databases">
        <title>The genomes of 5 underutilized Papilionoideae crops provide insights into root nodulation and disease resistanc.</title>
        <authorList>
            <person name="Jiang F."/>
        </authorList>
    </citation>
    <scope>NUCLEOTIDE SEQUENCE [LARGE SCALE GENOMIC DNA]</scope>
    <source>
        <strain evidence="2">JINMINGXINNONG_FW02</strain>
        <tissue evidence="2">Leaves</tissue>
    </source>
</reference>
<evidence type="ECO:0000313" key="2">
    <source>
        <dbReference type="EMBL" id="KAK7335433.1"/>
    </source>
</evidence>
<sequence>MMDGGCGKGSEPGKALEKKKRPNSMEANLKAQYQKGPIENGTQHDVHPKLESILSPFNSLNYFNLLLIKP</sequence>
<evidence type="ECO:0000256" key="1">
    <source>
        <dbReference type="SAM" id="MobiDB-lite"/>
    </source>
</evidence>
<feature type="compositionally biased region" description="Gly residues" evidence="1">
    <location>
        <begin position="1"/>
        <end position="10"/>
    </location>
</feature>
<name>A0AAN9QL63_PHACN</name>
<evidence type="ECO:0000313" key="3">
    <source>
        <dbReference type="Proteomes" id="UP001374584"/>
    </source>
</evidence>
<organism evidence="2 3">
    <name type="scientific">Phaseolus coccineus</name>
    <name type="common">Scarlet runner bean</name>
    <name type="synonym">Phaseolus multiflorus</name>
    <dbReference type="NCBI Taxonomy" id="3886"/>
    <lineage>
        <taxon>Eukaryota</taxon>
        <taxon>Viridiplantae</taxon>
        <taxon>Streptophyta</taxon>
        <taxon>Embryophyta</taxon>
        <taxon>Tracheophyta</taxon>
        <taxon>Spermatophyta</taxon>
        <taxon>Magnoliopsida</taxon>
        <taxon>eudicotyledons</taxon>
        <taxon>Gunneridae</taxon>
        <taxon>Pentapetalae</taxon>
        <taxon>rosids</taxon>
        <taxon>fabids</taxon>
        <taxon>Fabales</taxon>
        <taxon>Fabaceae</taxon>
        <taxon>Papilionoideae</taxon>
        <taxon>50 kb inversion clade</taxon>
        <taxon>NPAAA clade</taxon>
        <taxon>indigoferoid/millettioid clade</taxon>
        <taxon>Phaseoleae</taxon>
        <taxon>Phaseolus</taxon>
    </lineage>
</organism>
<dbReference type="Proteomes" id="UP001374584">
    <property type="component" value="Unassembled WGS sequence"/>
</dbReference>
<dbReference type="EMBL" id="JAYMYR010000010">
    <property type="protein sequence ID" value="KAK7335433.1"/>
    <property type="molecule type" value="Genomic_DNA"/>
</dbReference>